<accession>A0A3N4IQP8</accession>
<evidence type="ECO:0000256" key="2">
    <source>
        <dbReference type="ARBA" id="ARBA00004201"/>
    </source>
</evidence>
<comment type="subcellular location">
    <subcellularLocation>
        <location evidence="2">Cytoplasm</location>
        <location evidence="2">P-body</location>
    </subcellularLocation>
    <subcellularLocation>
        <location evidence="1">Nucleus</location>
    </subcellularLocation>
</comment>
<organism evidence="9 10">
    <name type="scientific">Ascobolus immersus RN42</name>
    <dbReference type="NCBI Taxonomy" id="1160509"/>
    <lineage>
        <taxon>Eukaryota</taxon>
        <taxon>Fungi</taxon>
        <taxon>Dikarya</taxon>
        <taxon>Ascomycota</taxon>
        <taxon>Pezizomycotina</taxon>
        <taxon>Pezizomycetes</taxon>
        <taxon>Pezizales</taxon>
        <taxon>Ascobolaceae</taxon>
        <taxon>Ascobolus</taxon>
    </lineage>
</organism>
<dbReference type="InterPro" id="IPR019167">
    <property type="entry name" value="PAT1_dom"/>
</dbReference>
<evidence type="ECO:0000259" key="8">
    <source>
        <dbReference type="Pfam" id="PF09770"/>
    </source>
</evidence>
<feature type="compositionally biased region" description="Low complexity" evidence="7">
    <location>
        <begin position="23"/>
        <end position="33"/>
    </location>
</feature>
<feature type="region of interest" description="Disordered" evidence="7">
    <location>
        <begin position="513"/>
        <end position="535"/>
    </location>
</feature>
<dbReference type="PANTHER" id="PTHR21551:SF0">
    <property type="entry name" value="PROTEIN ASSOCIATED WITH TOPO II RELATED-1, ISOFORM A"/>
    <property type="match status" value="1"/>
</dbReference>
<evidence type="ECO:0000256" key="6">
    <source>
        <dbReference type="ARBA" id="ARBA00023242"/>
    </source>
</evidence>
<dbReference type="GO" id="GO:0005634">
    <property type="term" value="C:nucleus"/>
    <property type="evidence" value="ECO:0007669"/>
    <property type="project" value="UniProtKB-SubCell"/>
</dbReference>
<evidence type="ECO:0000256" key="4">
    <source>
        <dbReference type="ARBA" id="ARBA00022490"/>
    </source>
</evidence>
<proteinExistence type="inferred from homology"/>
<dbReference type="InterPro" id="IPR039900">
    <property type="entry name" value="Pat1-like"/>
</dbReference>
<dbReference type="GO" id="GO:0033962">
    <property type="term" value="P:P-body assembly"/>
    <property type="evidence" value="ECO:0007669"/>
    <property type="project" value="TreeGrafter"/>
</dbReference>
<dbReference type="AlphaFoldDB" id="A0A3N4IQP8"/>
<feature type="domain" description="mRNA decay factor PAT1" evidence="8">
    <location>
        <begin position="1"/>
        <end position="835"/>
    </location>
</feature>
<dbReference type="GO" id="GO:0003723">
    <property type="term" value="F:RNA binding"/>
    <property type="evidence" value="ECO:0007669"/>
    <property type="project" value="UniProtKB-KW"/>
</dbReference>
<feature type="region of interest" description="Disordered" evidence="7">
    <location>
        <begin position="257"/>
        <end position="322"/>
    </location>
</feature>
<dbReference type="EMBL" id="ML119645">
    <property type="protein sequence ID" value="RPA88045.1"/>
    <property type="molecule type" value="Genomic_DNA"/>
</dbReference>
<feature type="compositionally biased region" description="Low complexity" evidence="7">
    <location>
        <begin position="269"/>
        <end position="298"/>
    </location>
</feature>
<dbReference type="STRING" id="1160509.A0A3N4IQP8"/>
<feature type="region of interest" description="Disordered" evidence="7">
    <location>
        <begin position="1"/>
        <end position="39"/>
    </location>
</feature>
<gene>
    <name evidence="9" type="ORF">BJ508DRAFT_2012</name>
</gene>
<dbReference type="GO" id="GO:0000932">
    <property type="term" value="C:P-body"/>
    <property type="evidence" value="ECO:0007669"/>
    <property type="project" value="UniProtKB-SubCell"/>
</dbReference>
<dbReference type="OrthoDB" id="74835at2759"/>
<evidence type="ECO:0000256" key="5">
    <source>
        <dbReference type="ARBA" id="ARBA00022884"/>
    </source>
</evidence>
<dbReference type="GO" id="GO:0000290">
    <property type="term" value="P:deadenylation-dependent decapping of nuclear-transcribed mRNA"/>
    <property type="evidence" value="ECO:0007669"/>
    <property type="project" value="InterPro"/>
</dbReference>
<evidence type="ECO:0000313" key="9">
    <source>
        <dbReference type="EMBL" id="RPA88045.1"/>
    </source>
</evidence>
<keyword evidence="4" id="KW-0963">Cytoplasm</keyword>
<dbReference type="PANTHER" id="PTHR21551">
    <property type="entry name" value="TOPOISOMERASE II-ASSOCIATED PROTEIN PAT1"/>
    <property type="match status" value="1"/>
</dbReference>
<evidence type="ECO:0000313" key="10">
    <source>
        <dbReference type="Proteomes" id="UP000275078"/>
    </source>
</evidence>
<reference evidence="9 10" key="1">
    <citation type="journal article" date="2018" name="Nat. Ecol. Evol.">
        <title>Pezizomycetes genomes reveal the molecular basis of ectomycorrhizal truffle lifestyle.</title>
        <authorList>
            <person name="Murat C."/>
            <person name="Payen T."/>
            <person name="Noel B."/>
            <person name="Kuo A."/>
            <person name="Morin E."/>
            <person name="Chen J."/>
            <person name="Kohler A."/>
            <person name="Krizsan K."/>
            <person name="Balestrini R."/>
            <person name="Da Silva C."/>
            <person name="Montanini B."/>
            <person name="Hainaut M."/>
            <person name="Levati E."/>
            <person name="Barry K.W."/>
            <person name="Belfiori B."/>
            <person name="Cichocki N."/>
            <person name="Clum A."/>
            <person name="Dockter R.B."/>
            <person name="Fauchery L."/>
            <person name="Guy J."/>
            <person name="Iotti M."/>
            <person name="Le Tacon F."/>
            <person name="Lindquist E.A."/>
            <person name="Lipzen A."/>
            <person name="Malagnac F."/>
            <person name="Mello A."/>
            <person name="Molinier V."/>
            <person name="Miyauchi S."/>
            <person name="Poulain J."/>
            <person name="Riccioni C."/>
            <person name="Rubini A."/>
            <person name="Sitrit Y."/>
            <person name="Splivallo R."/>
            <person name="Traeger S."/>
            <person name="Wang M."/>
            <person name="Zifcakova L."/>
            <person name="Wipf D."/>
            <person name="Zambonelli A."/>
            <person name="Paolocci F."/>
            <person name="Nowrousian M."/>
            <person name="Ottonello S."/>
            <person name="Baldrian P."/>
            <person name="Spatafora J.W."/>
            <person name="Henrissat B."/>
            <person name="Nagy L.G."/>
            <person name="Aury J.M."/>
            <person name="Wincker P."/>
            <person name="Grigoriev I.V."/>
            <person name="Bonfante P."/>
            <person name="Martin F.M."/>
        </authorList>
    </citation>
    <scope>NUCLEOTIDE SEQUENCE [LARGE SCALE GENOMIC DNA]</scope>
    <source>
        <strain evidence="9 10">RN42</strain>
    </source>
</reference>
<dbReference type="Proteomes" id="UP000275078">
    <property type="component" value="Unassembled WGS sequence"/>
</dbReference>
<name>A0A3N4IQP8_ASCIM</name>
<dbReference type="Pfam" id="PF09770">
    <property type="entry name" value="PAT1"/>
    <property type="match status" value="1"/>
</dbReference>
<evidence type="ECO:0000256" key="7">
    <source>
        <dbReference type="SAM" id="MobiDB-lite"/>
    </source>
</evidence>
<keyword evidence="5" id="KW-0694">RNA-binding</keyword>
<evidence type="ECO:0000256" key="3">
    <source>
        <dbReference type="ARBA" id="ARBA00009138"/>
    </source>
</evidence>
<evidence type="ECO:0000256" key="1">
    <source>
        <dbReference type="ARBA" id="ARBA00004123"/>
    </source>
</evidence>
<keyword evidence="6" id="KW-0539">Nucleus</keyword>
<protein>
    <recommendedName>
        <fullName evidence="8">mRNA decay factor PAT1 domain-containing protein</fullName>
    </recommendedName>
</protein>
<sequence>MAFFGLSQPHDTRRPGFGPAPDAFAGLSRAGAAAEEDEGIDFEDTYDGLGDELDDKDDAFNDETFGSVERTNVGKDFDFYGQTAQVADTITEEQMVYGRKIQKPPPQPVQQPARRTVRLEDSQQIPDLKPEMSLWQTGPVQQEQPKQSPYNPVPVEPPQLPAPRKILSLEEVEAQLLAQQRQQQPQLQDHHAHMMQQHPQAAMGYNGLQNAMQQGPMQPQNLKQLMSFQAGINQQHQVPHYPQQHQQHQLQIPLHLQQQHQLQQKHHNLLQQQQQQLHQQHQFQQHQQVQHLPQQHGQNLPPQELASGRGTFPPVSAPHAPTQIQPTHIPTPQDLLLAQQMQDLRLPPTGPAAGVGVNPQFLTQLKPEQERLLQEESKRLKRNLKIAQLAAYNGIMTPNDKNYITRMQLQQLVSLNEDAFTEDFYYQVHSAIQARTNPQQPLNQFAQTYLFQQGQNNRGMRHRRQDNHLQRMEQQVQRAVAAAKARPKASQLVLEGSLGKISFSNVKTPRPMLSIKSTGDVPVRKNQKSQISGPDKKSILSSIEKVYDALLDLEMHERNLPPPLQPDEPLQAIHIDHQQKQEVLVNKLWDAMRILEPINPDPNVRHPFIAMLAYGKGKRAIPRIFRFVSNDQRTLMVTMIVAHLDVLDVVKGGLYHANETQLPAAVREEIELFCQTILPPLLQYVSEAPLNIVIGLLTLLIDRVDLGLCSQTKLGLQFLTMFLSRGEIIKEAAQADQDELNQWTLVYDKLFERLIPHLHSCFPPASNFVDDIYVWQFLASIAVGATMLQQQQLVEAVKERVMENYETSKTLPPELAAQKLANVNLFMRAIGLDVDLLG</sequence>
<keyword evidence="10" id="KW-1185">Reference proteome</keyword>
<comment type="similarity">
    <text evidence="3">Belongs to the PAT1 family.</text>
</comment>